<dbReference type="Pfam" id="PF17314">
    <property type="entry name" value="DUF5360"/>
    <property type="match status" value="1"/>
</dbReference>
<reference evidence="2 3" key="1">
    <citation type="submission" date="2022-11" db="EMBL/GenBank/DDBJ databases">
        <title>Genome Sequencing of Nocardia sp. ON39_IFM12276 and assembly.</title>
        <authorList>
            <person name="Shimojima M."/>
            <person name="Toyokawa M."/>
            <person name="Uesaka K."/>
        </authorList>
    </citation>
    <scope>NUCLEOTIDE SEQUENCE [LARGE SCALE GENOMIC DNA]</scope>
    <source>
        <strain evidence="2 3">IFM 12276</strain>
    </source>
</reference>
<dbReference type="Proteomes" id="UP001317870">
    <property type="component" value="Chromosome"/>
</dbReference>
<feature type="transmembrane region" description="Helical" evidence="1">
    <location>
        <begin position="75"/>
        <end position="97"/>
    </location>
</feature>
<proteinExistence type="predicted"/>
<dbReference type="EMBL" id="AP026978">
    <property type="protein sequence ID" value="BDU01784.1"/>
    <property type="molecule type" value="Genomic_DNA"/>
</dbReference>
<name>A0ABM8D318_9NOCA</name>
<evidence type="ECO:0008006" key="4">
    <source>
        <dbReference type="Google" id="ProtNLM"/>
    </source>
</evidence>
<keyword evidence="3" id="KW-1185">Reference proteome</keyword>
<dbReference type="RefSeq" id="WP_281874902.1">
    <property type="nucleotide sequence ID" value="NZ_AP026978.1"/>
</dbReference>
<sequence>MSRVLGPTKIAMLVTDVGFLLYWAIAFAQVIPPEWAYKDYADPILGDWNYSFVVLDLAASATGLASLCRGPGGRTLMTVSLTLTSVAGLQALAFWTLRGDFSPLWWAPNLFLLLFPLPALVTLVCDGPQEQAAS</sequence>
<feature type="transmembrane region" description="Helical" evidence="1">
    <location>
        <begin position="12"/>
        <end position="30"/>
    </location>
</feature>
<accession>A0ABM8D318</accession>
<feature type="transmembrane region" description="Helical" evidence="1">
    <location>
        <begin position="50"/>
        <end position="68"/>
    </location>
</feature>
<feature type="transmembrane region" description="Helical" evidence="1">
    <location>
        <begin position="103"/>
        <end position="125"/>
    </location>
</feature>
<evidence type="ECO:0000256" key="1">
    <source>
        <dbReference type="SAM" id="Phobius"/>
    </source>
</evidence>
<keyword evidence="1" id="KW-1133">Transmembrane helix</keyword>
<keyword evidence="1" id="KW-0812">Transmembrane</keyword>
<evidence type="ECO:0000313" key="2">
    <source>
        <dbReference type="EMBL" id="BDU01784.1"/>
    </source>
</evidence>
<organism evidence="2 3">
    <name type="scientific">Nocardia sputorum</name>
    <dbReference type="NCBI Taxonomy" id="2984338"/>
    <lineage>
        <taxon>Bacteria</taxon>
        <taxon>Bacillati</taxon>
        <taxon>Actinomycetota</taxon>
        <taxon>Actinomycetes</taxon>
        <taxon>Mycobacteriales</taxon>
        <taxon>Nocardiaceae</taxon>
        <taxon>Nocardia</taxon>
    </lineage>
</organism>
<protein>
    <recommendedName>
        <fullName evidence="4">YvaD family protein</fullName>
    </recommendedName>
</protein>
<gene>
    <name evidence="2" type="ORF">IFM12276_48120</name>
</gene>
<dbReference type="InterPro" id="IPR020348">
    <property type="entry name" value="Uncharacterised_YvaD"/>
</dbReference>
<evidence type="ECO:0000313" key="3">
    <source>
        <dbReference type="Proteomes" id="UP001317870"/>
    </source>
</evidence>
<keyword evidence="1" id="KW-0472">Membrane</keyword>